<evidence type="ECO:0000256" key="2">
    <source>
        <dbReference type="ARBA" id="ARBA00022692"/>
    </source>
</evidence>
<dbReference type="SUPFAM" id="SSF90123">
    <property type="entry name" value="ABC transporter transmembrane region"/>
    <property type="match status" value="1"/>
</dbReference>
<dbReference type="GO" id="GO:0034040">
    <property type="term" value="F:ATPase-coupled lipid transmembrane transporter activity"/>
    <property type="evidence" value="ECO:0007669"/>
    <property type="project" value="TreeGrafter"/>
</dbReference>
<dbReference type="SMART" id="SM00382">
    <property type="entry name" value="AAA"/>
    <property type="match status" value="1"/>
</dbReference>
<protein>
    <submittedName>
        <fullName evidence="10">ABC transporter ATPase/permease</fullName>
        <ecNumber evidence="10">3.6.3.-</ecNumber>
    </submittedName>
</protein>
<gene>
    <name evidence="10" type="ORF">NCTC12224_01971</name>
</gene>
<sequence>MADSQPQKISRERKKALLKRLKEQVSAKQRLIYRSAVLSWIQFLMRVASFALIAYYVATGFERSFAQLNWVFFILAILGLNLIGFVVASFAKNLQGIASQYARNQLKTQFFDAFQAKSAQFEDKTSVTDVLTVASQGIDSLDTYYGHYLNLSLRTYFNCATVLLLVTLLYPVGGAIFLLCLPLIPISIILMQKRSRHIMNRYWGSYMDVGNRFMDDLSGLNTLYAYQADDKYAKDFATQAEDFRQATMLLLRFQLQSVGYMDAVMYLGVGLSGFVAVTQLLSGQISLFTMIFFILIATEFFAPIREMGYGMHLVMMNTKMADRIFTFLDSVKKDDDKVSQTLPAFSRLSVENLSFSYTDDKKVLSGLDVTLEKGQVLAVAGQSGLGKTTLAGLLTGRLLASSGEIYLGDLAISNLDKSTIATEVVYVSSESYLFNQSIYDNLVMGHTMTREEVLAWADKYGVLQFIHDLPEGIDTFVGENGRNLSQGQRQQILCARGVLAKRSLYIFDEMTSSVDRDNERAIYDLIHLVSREAMVIIITHKMAQVMNESRVLYLDEQGSHLDSPEVLYETVASFKDLVDTQANLERAVFNGNTVN</sequence>
<dbReference type="PANTHER" id="PTHR24221">
    <property type="entry name" value="ATP-BINDING CASSETTE SUB-FAMILY B"/>
    <property type="match status" value="1"/>
</dbReference>
<accession>A0A380KCA4</accession>
<keyword evidence="11" id="KW-1185">Reference proteome</keyword>
<dbReference type="Pfam" id="PF00664">
    <property type="entry name" value="ABC_membrane"/>
    <property type="match status" value="1"/>
</dbReference>
<dbReference type="PROSITE" id="PS50929">
    <property type="entry name" value="ABC_TM1F"/>
    <property type="match status" value="1"/>
</dbReference>
<dbReference type="GO" id="GO:0005524">
    <property type="term" value="F:ATP binding"/>
    <property type="evidence" value="ECO:0007669"/>
    <property type="project" value="UniProtKB-KW"/>
</dbReference>
<feature type="domain" description="ABC transmembrane type-1" evidence="9">
    <location>
        <begin position="35"/>
        <end position="316"/>
    </location>
</feature>
<dbReference type="EMBL" id="UHFN01000007">
    <property type="protein sequence ID" value="SUN62591.1"/>
    <property type="molecule type" value="Genomic_DNA"/>
</dbReference>
<evidence type="ECO:0000256" key="1">
    <source>
        <dbReference type="ARBA" id="ARBA00004651"/>
    </source>
</evidence>
<evidence type="ECO:0000256" key="5">
    <source>
        <dbReference type="ARBA" id="ARBA00022989"/>
    </source>
</evidence>
<comment type="subcellular location">
    <subcellularLocation>
        <location evidence="1">Cell membrane</location>
        <topology evidence="1">Multi-pass membrane protein</topology>
    </subcellularLocation>
</comment>
<dbReference type="PANTHER" id="PTHR24221:SF654">
    <property type="entry name" value="ATP-BINDING CASSETTE SUB-FAMILY B MEMBER 6"/>
    <property type="match status" value="1"/>
</dbReference>
<reference evidence="10 11" key="1">
    <citation type="submission" date="2018-06" db="EMBL/GenBank/DDBJ databases">
        <authorList>
            <consortium name="Pathogen Informatics"/>
            <person name="Doyle S."/>
        </authorList>
    </citation>
    <scope>NUCLEOTIDE SEQUENCE [LARGE SCALE GENOMIC DNA]</scope>
    <source>
        <strain evidence="10 11">NCTC12224</strain>
    </source>
</reference>
<dbReference type="Gene3D" id="3.40.50.300">
    <property type="entry name" value="P-loop containing nucleotide triphosphate hydrolases"/>
    <property type="match status" value="1"/>
</dbReference>
<dbReference type="InterPro" id="IPR036640">
    <property type="entry name" value="ABC1_TM_sf"/>
</dbReference>
<evidence type="ECO:0000256" key="3">
    <source>
        <dbReference type="ARBA" id="ARBA00022741"/>
    </source>
</evidence>
<keyword evidence="4" id="KW-0067">ATP-binding</keyword>
<evidence type="ECO:0000259" key="8">
    <source>
        <dbReference type="PROSITE" id="PS50893"/>
    </source>
</evidence>
<evidence type="ECO:0000313" key="11">
    <source>
        <dbReference type="Proteomes" id="UP000254924"/>
    </source>
</evidence>
<feature type="transmembrane region" description="Helical" evidence="7">
    <location>
        <begin position="283"/>
        <end position="302"/>
    </location>
</feature>
<dbReference type="AlphaFoldDB" id="A0A380KCA4"/>
<keyword evidence="5 7" id="KW-1133">Transmembrane helix</keyword>
<dbReference type="InterPro" id="IPR011527">
    <property type="entry name" value="ABC1_TM_dom"/>
</dbReference>
<dbReference type="SUPFAM" id="SSF52540">
    <property type="entry name" value="P-loop containing nucleoside triphosphate hydrolases"/>
    <property type="match status" value="1"/>
</dbReference>
<keyword evidence="2 7" id="KW-0812">Transmembrane</keyword>
<feature type="transmembrane region" description="Helical" evidence="7">
    <location>
        <begin position="258"/>
        <end position="277"/>
    </location>
</feature>
<keyword evidence="10" id="KW-0378">Hydrolase</keyword>
<feature type="transmembrane region" description="Helical" evidence="7">
    <location>
        <begin position="37"/>
        <end position="58"/>
    </location>
</feature>
<dbReference type="PROSITE" id="PS50893">
    <property type="entry name" value="ABC_TRANSPORTER_2"/>
    <property type="match status" value="1"/>
</dbReference>
<feature type="transmembrane region" description="Helical" evidence="7">
    <location>
        <begin position="70"/>
        <end position="91"/>
    </location>
</feature>
<evidence type="ECO:0000256" key="6">
    <source>
        <dbReference type="ARBA" id="ARBA00023136"/>
    </source>
</evidence>
<organism evidence="10 11">
    <name type="scientific">Streptococcus hyointestinalis</name>
    <dbReference type="NCBI Taxonomy" id="1337"/>
    <lineage>
        <taxon>Bacteria</taxon>
        <taxon>Bacillati</taxon>
        <taxon>Bacillota</taxon>
        <taxon>Bacilli</taxon>
        <taxon>Lactobacillales</taxon>
        <taxon>Streptococcaceae</taxon>
        <taxon>Streptococcus</taxon>
    </lineage>
</organism>
<evidence type="ECO:0000313" key="10">
    <source>
        <dbReference type="EMBL" id="SUN62591.1"/>
    </source>
</evidence>
<name>A0A380KCA4_9STRE</name>
<feature type="domain" description="ABC transporter" evidence="8">
    <location>
        <begin position="348"/>
        <end position="582"/>
    </location>
</feature>
<evidence type="ECO:0000259" key="9">
    <source>
        <dbReference type="PROSITE" id="PS50929"/>
    </source>
</evidence>
<dbReference type="Gene3D" id="1.20.1560.10">
    <property type="entry name" value="ABC transporter type 1, transmembrane domain"/>
    <property type="match status" value="1"/>
</dbReference>
<dbReference type="EC" id="3.6.3.-" evidence="10"/>
<evidence type="ECO:0000256" key="4">
    <source>
        <dbReference type="ARBA" id="ARBA00022840"/>
    </source>
</evidence>
<dbReference type="OrthoDB" id="9806127at2"/>
<keyword evidence="3" id="KW-0547">Nucleotide-binding</keyword>
<dbReference type="InterPro" id="IPR003439">
    <property type="entry name" value="ABC_transporter-like_ATP-bd"/>
</dbReference>
<dbReference type="InterPro" id="IPR003593">
    <property type="entry name" value="AAA+_ATPase"/>
</dbReference>
<dbReference type="Proteomes" id="UP000254924">
    <property type="component" value="Unassembled WGS sequence"/>
</dbReference>
<dbReference type="GO" id="GO:0016887">
    <property type="term" value="F:ATP hydrolysis activity"/>
    <property type="evidence" value="ECO:0007669"/>
    <property type="project" value="InterPro"/>
</dbReference>
<proteinExistence type="predicted"/>
<dbReference type="Pfam" id="PF00005">
    <property type="entry name" value="ABC_tran"/>
    <property type="match status" value="1"/>
</dbReference>
<evidence type="ECO:0000256" key="7">
    <source>
        <dbReference type="SAM" id="Phobius"/>
    </source>
</evidence>
<keyword evidence="6 7" id="KW-0472">Membrane</keyword>
<dbReference type="InterPro" id="IPR027417">
    <property type="entry name" value="P-loop_NTPase"/>
</dbReference>
<dbReference type="InterPro" id="IPR039421">
    <property type="entry name" value="Type_1_exporter"/>
</dbReference>
<dbReference type="GO" id="GO:0140359">
    <property type="term" value="F:ABC-type transporter activity"/>
    <property type="evidence" value="ECO:0007669"/>
    <property type="project" value="InterPro"/>
</dbReference>
<dbReference type="GO" id="GO:0005886">
    <property type="term" value="C:plasma membrane"/>
    <property type="evidence" value="ECO:0007669"/>
    <property type="project" value="UniProtKB-SubCell"/>
</dbReference>